<dbReference type="Pfam" id="PF14270">
    <property type="entry name" value="DUF4358"/>
    <property type="match status" value="1"/>
</dbReference>
<keyword evidence="2" id="KW-1185">Reference proteome</keyword>
<dbReference type="AlphaFoldDB" id="A0A1I5DA71"/>
<dbReference type="Proteomes" id="UP000198806">
    <property type="component" value="Unassembled WGS sequence"/>
</dbReference>
<dbReference type="PROSITE" id="PS51257">
    <property type="entry name" value="PROKAR_LIPOPROTEIN"/>
    <property type="match status" value="1"/>
</dbReference>
<dbReference type="InterPro" id="IPR025648">
    <property type="entry name" value="DUF4358"/>
</dbReference>
<evidence type="ECO:0000313" key="1">
    <source>
        <dbReference type="EMBL" id="SFN96125.1"/>
    </source>
</evidence>
<gene>
    <name evidence="1" type="ORF">SAMN04489757_10591</name>
</gene>
<dbReference type="RefSeq" id="WP_091684758.1">
    <property type="nucleotide sequence ID" value="NZ_BAABFM010000026.1"/>
</dbReference>
<name>A0A1I5DA71_9FIRM</name>
<accession>A0A1I5DA71</accession>
<reference evidence="1 2" key="1">
    <citation type="submission" date="2016-10" db="EMBL/GenBank/DDBJ databases">
        <authorList>
            <person name="de Groot N.N."/>
        </authorList>
    </citation>
    <scope>NUCLEOTIDE SEQUENCE [LARGE SCALE GENOMIC DNA]</scope>
    <source>
        <strain evidence="1 2">DSM 1283</strain>
    </source>
</reference>
<sequence length="157" mass="17425">MKLNRLKKRIMIGLIGTAALMAFTGCGKKEAKSIDVKTTANSLLTELKYEDQLSEVNYDLVYDMEDINITESVVYVSSGATAEEIAAIKCETKEDAEKVETALKERVKEQKESFENYVPKELDKLDKAVIVKIGNTVVLSVSNEDAKAKEIIEKASK</sequence>
<dbReference type="EMBL" id="FOWD01000005">
    <property type="protein sequence ID" value="SFN96125.1"/>
    <property type="molecule type" value="Genomic_DNA"/>
</dbReference>
<evidence type="ECO:0008006" key="3">
    <source>
        <dbReference type="Google" id="ProtNLM"/>
    </source>
</evidence>
<protein>
    <recommendedName>
        <fullName evidence="3">DUF4358 domain-containing protein</fullName>
    </recommendedName>
</protein>
<dbReference type="OrthoDB" id="1828164at2"/>
<dbReference type="STRING" id="1527.SAMN04489757_10591"/>
<organism evidence="1 2">
    <name type="scientific">Anaerocolumna aminovalerica</name>
    <dbReference type="NCBI Taxonomy" id="1527"/>
    <lineage>
        <taxon>Bacteria</taxon>
        <taxon>Bacillati</taxon>
        <taxon>Bacillota</taxon>
        <taxon>Clostridia</taxon>
        <taxon>Lachnospirales</taxon>
        <taxon>Lachnospiraceae</taxon>
        <taxon>Anaerocolumna</taxon>
    </lineage>
</organism>
<proteinExistence type="predicted"/>
<evidence type="ECO:0000313" key="2">
    <source>
        <dbReference type="Proteomes" id="UP000198806"/>
    </source>
</evidence>